<gene>
    <name evidence="2" type="ORF">PVAP13_8KG266700</name>
</gene>
<dbReference type="Proteomes" id="UP000823388">
    <property type="component" value="Chromosome 8K"/>
</dbReference>
<evidence type="ECO:0000256" key="1">
    <source>
        <dbReference type="SAM" id="MobiDB-lite"/>
    </source>
</evidence>
<evidence type="ECO:0000313" key="2">
    <source>
        <dbReference type="EMBL" id="KAG2562758.1"/>
    </source>
</evidence>
<dbReference type="AlphaFoldDB" id="A0A8T0PPA8"/>
<protein>
    <submittedName>
        <fullName evidence="2">Uncharacterized protein</fullName>
    </submittedName>
</protein>
<evidence type="ECO:0000313" key="3">
    <source>
        <dbReference type="Proteomes" id="UP000823388"/>
    </source>
</evidence>
<feature type="region of interest" description="Disordered" evidence="1">
    <location>
        <begin position="31"/>
        <end position="53"/>
    </location>
</feature>
<accession>A0A8T0PPA8</accession>
<organism evidence="2 3">
    <name type="scientific">Panicum virgatum</name>
    <name type="common">Blackwell switchgrass</name>
    <dbReference type="NCBI Taxonomy" id="38727"/>
    <lineage>
        <taxon>Eukaryota</taxon>
        <taxon>Viridiplantae</taxon>
        <taxon>Streptophyta</taxon>
        <taxon>Embryophyta</taxon>
        <taxon>Tracheophyta</taxon>
        <taxon>Spermatophyta</taxon>
        <taxon>Magnoliopsida</taxon>
        <taxon>Liliopsida</taxon>
        <taxon>Poales</taxon>
        <taxon>Poaceae</taxon>
        <taxon>PACMAD clade</taxon>
        <taxon>Panicoideae</taxon>
        <taxon>Panicodae</taxon>
        <taxon>Paniceae</taxon>
        <taxon>Panicinae</taxon>
        <taxon>Panicum</taxon>
        <taxon>Panicum sect. Hiantes</taxon>
    </lineage>
</organism>
<reference evidence="2" key="1">
    <citation type="submission" date="2020-05" db="EMBL/GenBank/DDBJ databases">
        <title>WGS assembly of Panicum virgatum.</title>
        <authorList>
            <person name="Lovell J.T."/>
            <person name="Jenkins J."/>
            <person name="Shu S."/>
            <person name="Juenger T.E."/>
            <person name="Schmutz J."/>
        </authorList>
    </citation>
    <scope>NUCLEOTIDE SEQUENCE</scope>
    <source>
        <strain evidence="2">AP13</strain>
    </source>
</reference>
<dbReference type="EMBL" id="CM029051">
    <property type="protein sequence ID" value="KAG2562758.1"/>
    <property type="molecule type" value="Genomic_DNA"/>
</dbReference>
<name>A0A8T0PPA8_PANVG</name>
<keyword evidence="3" id="KW-1185">Reference proteome</keyword>
<proteinExistence type="predicted"/>
<sequence>MGAYLGMQGCKAAAGIGQSAAAVRVAGRRHGSAAGRLGGAGTRRRKGGEQATVRRCRAARRRLQVRPPVQRCQQLRSPPITWCCFLTSPGMDNINPKNTRTSSPARRDGLLDVPQRRVPPHLRPLLSIRIISMHKTRK</sequence>
<comment type="caution">
    <text evidence="2">The sequence shown here is derived from an EMBL/GenBank/DDBJ whole genome shotgun (WGS) entry which is preliminary data.</text>
</comment>